<dbReference type="Gene3D" id="3.40.30.10">
    <property type="entry name" value="Glutaredoxin"/>
    <property type="match status" value="1"/>
</dbReference>
<dbReference type="InterPro" id="IPR006993">
    <property type="entry name" value="Glut_rich_SH3-bd"/>
</dbReference>
<dbReference type="AlphaFoldDB" id="A0A4S2LCA7"/>
<protein>
    <submittedName>
        <fullName evidence="2">Uncharacterized protein</fullName>
    </submittedName>
</protein>
<keyword evidence="3" id="KW-1185">Reference proteome</keyword>
<dbReference type="InterPro" id="IPR036249">
    <property type="entry name" value="Thioredoxin-like_sf"/>
</dbReference>
<evidence type="ECO:0000313" key="2">
    <source>
        <dbReference type="EMBL" id="TGZ60863.1"/>
    </source>
</evidence>
<dbReference type="SUPFAM" id="SSF52833">
    <property type="entry name" value="Thioredoxin-like"/>
    <property type="match status" value="1"/>
</dbReference>
<dbReference type="EMBL" id="SJOL01008206">
    <property type="protein sequence ID" value="TGZ60863.1"/>
    <property type="molecule type" value="Genomic_DNA"/>
</dbReference>
<dbReference type="OrthoDB" id="9932926at2759"/>
<comment type="similarity">
    <text evidence="1">Belongs to the SH3BGR family.</text>
</comment>
<dbReference type="Pfam" id="PF04908">
    <property type="entry name" value="SH3BGR"/>
    <property type="match status" value="1"/>
</dbReference>
<gene>
    <name evidence="2" type="ORF">CRM22_008295</name>
</gene>
<comment type="caution">
    <text evidence="2">The sequence shown here is derived from an EMBL/GenBank/DDBJ whole genome shotgun (WGS) entry which is preliminary data.</text>
</comment>
<dbReference type="InterPro" id="IPR051033">
    <property type="entry name" value="SH3BGR"/>
</dbReference>
<dbReference type="PROSITE" id="PS51354">
    <property type="entry name" value="GLUTAREDOXIN_2"/>
    <property type="match status" value="1"/>
</dbReference>
<dbReference type="GO" id="GO:0005737">
    <property type="term" value="C:cytoplasm"/>
    <property type="evidence" value="ECO:0007669"/>
    <property type="project" value="TreeGrafter"/>
</dbReference>
<dbReference type="Proteomes" id="UP000308267">
    <property type="component" value="Unassembled WGS sequence"/>
</dbReference>
<name>A0A4S2LCA7_OPIFE</name>
<dbReference type="PANTHER" id="PTHR12232">
    <property type="entry name" value="SH3 DOMAIN-BINDING GLUTAMIC ACID-RICH-LIKE PROTEIN"/>
    <property type="match status" value="1"/>
</dbReference>
<accession>A0A4S2LCA7</accession>
<evidence type="ECO:0000313" key="3">
    <source>
        <dbReference type="Proteomes" id="UP000308267"/>
    </source>
</evidence>
<reference evidence="2 3" key="1">
    <citation type="journal article" date="2019" name="BMC Genomics">
        <title>New insights from Opisthorchis felineus genome: update on genomics of the epidemiologically important liver flukes.</title>
        <authorList>
            <person name="Ershov N.I."/>
            <person name="Mordvinov V.A."/>
            <person name="Prokhortchouk E.B."/>
            <person name="Pakharukova M.Y."/>
            <person name="Gunbin K.V."/>
            <person name="Ustyantsev K."/>
            <person name="Genaev M.A."/>
            <person name="Blinov A.G."/>
            <person name="Mazur A."/>
            <person name="Boulygina E."/>
            <person name="Tsygankova S."/>
            <person name="Khrameeva E."/>
            <person name="Chekanov N."/>
            <person name="Fan G."/>
            <person name="Xiao A."/>
            <person name="Zhang H."/>
            <person name="Xu X."/>
            <person name="Yang H."/>
            <person name="Solovyev V."/>
            <person name="Lee S.M."/>
            <person name="Liu X."/>
            <person name="Afonnikov D.A."/>
            <person name="Skryabin K.G."/>
        </authorList>
    </citation>
    <scope>NUCLEOTIDE SEQUENCE [LARGE SCALE GENOMIC DNA]</scope>
    <source>
        <strain evidence="2">AK-0245</strain>
        <tissue evidence="2">Whole organism</tissue>
    </source>
</reference>
<dbReference type="PANTHER" id="PTHR12232:SF0">
    <property type="entry name" value="THIOREDOXIN DOMAIN-CONTAINING PROTEIN"/>
    <property type="match status" value="1"/>
</dbReference>
<organism evidence="2 3">
    <name type="scientific">Opisthorchis felineus</name>
    <dbReference type="NCBI Taxonomy" id="147828"/>
    <lineage>
        <taxon>Eukaryota</taxon>
        <taxon>Metazoa</taxon>
        <taxon>Spiralia</taxon>
        <taxon>Lophotrochozoa</taxon>
        <taxon>Platyhelminthes</taxon>
        <taxon>Trematoda</taxon>
        <taxon>Digenea</taxon>
        <taxon>Opisthorchiida</taxon>
        <taxon>Opisthorchiata</taxon>
        <taxon>Opisthorchiidae</taxon>
        <taxon>Opisthorchis</taxon>
    </lineage>
</organism>
<proteinExistence type="inferred from homology"/>
<sequence length="141" mass="16150">MLHVFVSSSSGNPHVKNKQQYVLNLLSALKIPYKTRDISQCEEDKQFMMKVLRELGKPVIAPQLFFDNEYIGPCQLTRPIASITFPLNRANCLLSPNPCCLLTFPNPIEPLPSFTMANFFDCFSFVFLACDQFFRVLVEYT</sequence>
<evidence type="ECO:0000256" key="1">
    <source>
        <dbReference type="ARBA" id="ARBA00007764"/>
    </source>
</evidence>